<dbReference type="EMBL" id="DVJJ01000053">
    <property type="protein sequence ID" value="HIS64402.1"/>
    <property type="molecule type" value="Genomic_DNA"/>
</dbReference>
<evidence type="ECO:0000256" key="11">
    <source>
        <dbReference type="RuleBase" id="RU003780"/>
    </source>
</evidence>
<dbReference type="SMART" id="SM00986">
    <property type="entry name" value="UDG"/>
    <property type="match status" value="1"/>
</dbReference>
<dbReference type="InterPro" id="IPR018085">
    <property type="entry name" value="Ura-DNA_Glyclase_AS"/>
</dbReference>
<proteinExistence type="inferred from homology"/>
<evidence type="ECO:0000256" key="10">
    <source>
        <dbReference type="PROSITE-ProRule" id="PRU10072"/>
    </source>
</evidence>
<evidence type="ECO:0000256" key="6">
    <source>
        <dbReference type="ARBA" id="ARBA00022763"/>
    </source>
</evidence>
<dbReference type="NCBIfam" id="NF003591">
    <property type="entry name" value="PRK05254.1-4"/>
    <property type="match status" value="1"/>
</dbReference>
<dbReference type="GO" id="GO:0097510">
    <property type="term" value="P:base-excision repair, AP site formation via deaminated base removal"/>
    <property type="evidence" value="ECO:0007669"/>
    <property type="project" value="TreeGrafter"/>
</dbReference>
<dbReference type="AlphaFoldDB" id="A0A9D1JSU7"/>
<keyword evidence="8 9" id="KW-0234">DNA repair</keyword>
<comment type="subcellular location">
    <subcellularLocation>
        <location evidence="9">Cytoplasm</location>
    </subcellularLocation>
</comment>
<dbReference type="EC" id="3.2.2.27" evidence="4 9"/>
<feature type="domain" description="Uracil-DNA glycosylase-like" evidence="12">
    <location>
        <begin position="50"/>
        <end position="212"/>
    </location>
</feature>
<dbReference type="PANTHER" id="PTHR11264">
    <property type="entry name" value="URACIL-DNA GLYCOSYLASE"/>
    <property type="match status" value="1"/>
</dbReference>
<dbReference type="PANTHER" id="PTHR11264:SF0">
    <property type="entry name" value="URACIL-DNA GLYCOSYLASE"/>
    <property type="match status" value="1"/>
</dbReference>
<keyword evidence="9" id="KW-0963">Cytoplasm</keyword>
<dbReference type="NCBIfam" id="NF003592">
    <property type="entry name" value="PRK05254.1-5"/>
    <property type="match status" value="1"/>
</dbReference>
<dbReference type="NCBIfam" id="NF003589">
    <property type="entry name" value="PRK05254.1-2"/>
    <property type="match status" value="1"/>
</dbReference>
<feature type="active site" description="Proton acceptor" evidence="9 10">
    <location>
        <position position="65"/>
    </location>
</feature>
<organism evidence="13 14">
    <name type="scientific">Candidatus Avoscillospira avistercoris</name>
    <dbReference type="NCBI Taxonomy" id="2840707"/>
    <lineage>
        <taxon>Bacteria</taxon>
        <taxon>Bacillati</taxon>
        <taxon>Bacillota</taxon>
        <taxon>Clostridia</taxon>
        <taxon>Eubacteriales</taxon>
        <taxon>Oscillospiraceae</taxon>
        <taxon>Oscillospiraceae incertae sedis</taxon>
        <taxon>Candidatus Avoscillospira</taxon>
    </lineage>
</organism>
<dbReference type="NCBIfam" id="TIGR00628">
    <property type="entry name" value="ung"/>
    <property type="match status" value="1"/>
</dbReference>
<dbReference type="GO" id="GO:0005737">
    <property type="term" value="C:cytoplasm"/>
    <property type="evidence" value="ECO:0007669"/>
    <property type="project" value="UniProtKB-SubCell"/>
</dbReference>
<gene>
    <name evidence="9 13" type="primary">ung</name>
    <name evidence="13" type="ORF">IAA83_03400</name>
</gene>
<comment type="caution">
    <text evidence="13">The sequence shown here is derived from an EMBL/GenBank/DDBJ whole genome shotgun (WGS) entry which is preliminary data.</text>
</comment>
<evidence type="ECO:0000259" key="12">
    <source>
        <dbReference type="SMART" id="SM00986"/>
    </source>
</evidence>
<name>A0A9D1JSU7_9FIRM</name>
<comment type="similarity">
    <text evidence="3 9 11">Belongs to the uracil-DNA glycosylase (UDG) superfamily. UNG family.</text>
</comment>
<dbReference type="GO" id="GO:0004844">
    <property type="term" value="F:uracil DNA N-glycosylase activity"/>
    <property type="evidence" value="ECO:0007669"/>
    <property type="project" value="UniProtKB-UniRule"/>
</dbReference>
<evidence type="ECO:0000313" key="14">
    <source>
        <dbReference type="Proteomes" id="UP000886741"/>
    </source>
</evidence>
<evidence type="ECO:0000256" key="4">
    <source>
        <dbReference type="ARBA" id="ARBA00012030"/>
    </source>
</evidence>
<accession>A0A9D1JSU7</accession>
<evidence type="ECO:0000256" key="2">
    <source>
        <dbReference type="ARBA" id="ARBA00002631"/>
    </source>
</evidence>
<dbReference type="InterPro" id="IPR005122">
    <property type="entry name" value="Uracil-DNA_glycosylase-like"/>
</dbReference>
<evidence type="ECO:0000256" key="3">
    <source>
        <dbReference type="ARBA" id="ARBA00008184"/>
    </source>
</evidence>
<evidence type="ECO:0000313" key="13">
    <source>
        <dbReference type="EMBL" id="HIS64402.1"/>
    </source>
</evidence>
<dbReference type="PROSITE" id="PS00130">
    <property type="entry name" value="U_DNA_GLYCOSYLASE"/>
    <property type="match status" value="1"/>
</dbReference>
<dbReference type="Proteomes" id="UP000886741">
    <property type="component" value="Unassembled WGS sequence"/>
</dbReference>
<dbReference type="CDD" id="cd10027">
    <property type="entry name" value="UDG-F1-like"/>
    <property type="match status" value="1"/>
</dbReference>
<dbReference type="Pfam" id="PF03167">
    <property type="entry name" value="UDG"/>
    <property type="match status" value="1"/>
</dbReference>
<dbReference type="NCBIfam" id="NF003588">
    <property type="entry name" value="PRK05254.1-1"/>
    <property type="match status" value="1"/>
</dbReference>
<dbReference type="InterPro" id="IPR036895">
    <property type="entry name" value="Uracil-DNA_glycosylase-like_sf"/>
</dbReference>
<evidence type="ECO:0000256" key="1">
    <source>
        <dbReference type="ARBA" id="ARBA00001400"/>
    </source>
</evidence>
<sequence>MDLSPLGPWLPLLEPELQKPYFAELTRRVDEARSTVTVYPPENEVFRAFSLTPPDQVRVVILGQDPYHGAGEANGLAFSVREGVKIPPSLRNMFQELDNDLHCPPPPHGDLTGWAKQGVLLLNTVLTVEKDRANSHKNFGWQTFTDAVVKTLAAFPQPMVFVLWGSQAQKKRKSIESSPHLRCILESPHPSPLSAYRGFFGSQVYSKINDFLLTNSQTPIDFSK</sequence>
<dbReference type="FunFam" id="3.40.470.10:FF:000001">
    <property type="entry name" value="Uracil-DNA glycosylase"/>
    <property type="match status" value="1"/>
</dbReference>
<comment type="function">
    <text evidence="2 9 11">Excises uracil residues from the DNA which can arise as a result of misincorporation of dUMP residues by DNA polymerase or due to deamination of cytosine.</text>
</comment>
<dbReference type="HAMAP" id="MF_00148">
    <property type="entry name" value="UDG"/>
    <property type="match status" value="1"/>
</dbReference>
<dbReference type="SUPFAM" id="SSF52141">
    <property type="entry name" value="Uracil-DNA glycosylase-like"/>
    <property type="match status" value="1"/>
</dbReference>
<evidence type="ECO:0000256" key="8">
    <source>
        <dbReference type="ARBA" id="ARBA00023204"/>
    </source>
</evidence>
<protein>
    <recommendedName>
        <fullName evidence="5 9">Uracil-DNA glycosylase</fullName>
        <shortName evidence="9">UDG</shortName>
        <ecNumber evidence="4 9">3.2.2.27</ecNumber>
    </recommendedName>
</protein>
<dbReference type="SMART" id="SM00987">
    <property type="entry name" value="UreE_C"/>
    <property type="match status" value="1"/>
</dbReference>
<dbReference type="Gene3D" id="3.40.470.10">
    <property type="entry name" value="Uracil-DNA glycosylase-like domain"/>
    <property type="match status" value="1"/>
</dbReference>
<dbReference type="InterPro" id="IPR002043">
    <property type="entry name" value="UDG_fam1"/>
</dbReference>
<reference evidence="13" key="1">
    <citation type="submission" date="2020-10" db="EMBL/GenBank/DDBJ databases">
        <authorList>
            <person name="Gilroy R."/>
        </authorList>
    </citation>
    <scope>NUCLEOTIDE SEQUENCE</scope>
    <source>
        <strain evidence="13">ChiBcec16-1751</strain>
    </source>
</reference>
<evidence type="ECO:0000256" key="9">
    <source>
        <dbReference type="HAMAP-Rule" id="MF_00148"/>
    </source>
</evidence>
<reference evidence="13" key="2">
    <citation type="journal article" date="2021" name="PeerJ">
        <title>Extensive microbial diversity within the chicken gut microbiome revealed by metagenomics and culture.</title>
        <authorList>
            <person name="Gilroy R."/>
            <person name="Ravi A."/>
            <person name="Getino M."/>
            <person name="Pursley I."/>
            <person name="Horton D.L."/>
            <person name="Alikhan N.F."/>
            <person name="Baker D."/>
            <person name="Gharbi K."/>
            <person name="Hall N."/>
            <person name="Watson M."/>
            <person name="Adriaenssens E.M."/>
            <person name="Foster-Nyarko E."/>
            <person name="Jarju S."/>
            <person name="Secka A."/>
            <person name="Antonio M."/>
            <person name="Oren A."/>
            <person name="Chaudhuri R.R."/>
            <person name="La Ragione R."/>
            <person name="Hildebrand F."/>
            <person name="Pallen M.J."/>
        </authorList>
    </citation>
    <scope>NUCLEOTIDE SEQUENCE</scope>
    <source>
        <strain evidence="13">ChiBcec16-1751</strain>
    </source>
</reference>
<comment type="catalytic activity">
    <reaction evidence="1 9 11">
        <text>Hydrolyzes single-stranded DNA or mismatched double-stranded DNA and polynucleotides, releasing free uracil.</text>
        <dbReference type="EC" id="3.2.2.27"/>
    </reaction>
</comment>
<keyword evidence="7 9" id="KW-0378">Hydrolase</keyword>
<evidence type="ECO:0000256" key="5">
    <source>
        <dbReference type="ARBA" id="ARBA00018429"/>
    </source>
</evidence>
<keyword evidence="13" id="KW-0326">Glycosidase</keyword>
<keyword evidence="6 9" id="KW-0227">DNA damage</keyword>
<evidence type="ECO:0000256" key="7">
    <source>
        <dbReference type="ARBA" id="ARBA00022801"/>
    </source>
</evidence>